<gene>
    <name evidence="6" type="ORF">NCCP1664_11900</name>
</gene>
<keyword evidence="3" id="KW-0804">Transcription</keyword>
<dbReference type="GO" id="GO:0006355">
    <property type="term" value="P:regulation of DNA-templated transcription"/>
    <property type="evidence" value="ECO:0007669"/>
    <property type="project" value="InterPro"/>
</dbReference>
<dbReference type="InterPro" id="IPR036388">
    <property type="entry name" value="WH-like_DNA-bd_sf"/>
</dbReference>
<dbReference type="CDD" id="cd06170">
    <property type="entry name" value="LuxR_C_like"/>
    <property type="match status" value="1"/>
</dbReference>
<feature type="region of interest" description="Disordered" evidence="4">
    <location>
        <begin position="769"/>
        <end position="826"/>
    </location>
</feature>
<dbReference type="PROSITE" id="PS50043">
    <property type="entry name" value="HTH_LUXR_2"/>
    <property type="match status" value="1"/>
</dbReference>
<proteinExistence type="predicted"/>
<dbReference type="InterPro" id="IPR016032">
    <property type="entry name" value="Sig_transdc_resp-reg_C-effctor"/>
</dbReference>
<evidence type="ECO:0000256" key="1">
    <source>
        <dbReference type="ARBA" id="ARBA00023015"/>
    </source>
</evidence>
<dbReference type="PANTHER" id="PTHR43214:SF24">
    <property type="entry name" value="TRANSCRIPTIONAL REGULATORY PROTEIN NARL-RELATED"/>
    <property type="match status" value="1"/>
</dbReference>
<organism evidence="6 7">
    <name type="scientific">Zafaria cholistanensis</name>
    <dbReference type="NCBI Taxonomy" id="1682741"/>
    <lineage>
        <taxon>Bacteria</taxon>
        <taxon>Bacillati</taxon>
        <taxon>Actinomycetota</taxon>
        <taxon>Actinomycetes</taxon>
        <taxon>Micrococcales</taxon>
        <taxon>Micrococcaceae</taxon>
        <taxon>Zafaria</taxon>
    </lineage>
</organism>
<dbReference type="PANTHER" id="PTHR43214">
    <property type="entry name" value="TWO-COMPONENT RESPONSE REGULATOR"/>
    <property type="match status" value="1"/>
</dbReference>
<dbReference type="Pfam" id="PF00196">
    <property type="entry name" value="GerE"/>
    <property type="match status" value="1"/>
</dbReference>
<reference evidence="6 7" key="1">
    <citation type="submission" date="2019-09" db="EMBL/GenBank/DDBJ databases">
        <title>Arthrobacter zafarii sp. nov., a moderately thermotolerant and halotolerant actinobacterium isolated from Cholistan desert soil of Pakistan.</title>
        <authorList>
            <person name="Amin A."/>
            <person name="Ahmed I."/>
            <person name="Khalid N."/>
            <person name="Schumann P."/>
            <person name="Busse H.J."/>
            <person name="Khan I.U."/>
            <person name="Li S."/>
            <person name="Li W.J."/>
        </authorList>
    </citation>
    <scope>NUCLEOTIDE SEQUENCE [LARGE SCALE GENOMIC DNA]</scope>
    <source>
        <strain evidence="6 7">NCCP-1664</strain>
    </source>
</reference>
<evidence type="ECO:0000313" key="6">
    <source>
        <dbReference type="EMBL" id="GER22693.1"/>
    </source>
</evidence>
<accession>A0A5A7NP55</accession>
<dbReference type="EMBL" id="BKDJ01000004">
    <property type="protein sequence ID" value="GER22693.1"/>
    <property type="molecule type" value="Genomic_DNA"/>
</dbReference>
<dbReference type="PRINTS" id="PR00038">
    <property type="entry name" value="HTHLUXR"/>
</dbReference>
<evidence type="ECO:0000256" key="2">
    <source>
        <dbReference type="ARBA" id="ARBA00023125"/>
    </source>
</evidence>
<dbReference type="Proteomes" id="UP000325307">
    <property type="component" value="Unassembled WGS sequence"/>
</dbReference>
<evidence type="ECO:0000256" key="4">
    <source>
        <dbReference type="SAM" id="MobiDB-lite"/>
    </source>
</evidence>
<keyword evidence="2" id="KW-0238">DNA-binding</keyword>
<sequence length="884" mass="90614">MAHVVLVDAPADTHAAGASAAGAPPPGGLGDLGRLGGALEPGDLAEGPKAMNAVRGLLARESGGLPVVAYVPDCGRPGPEAVSLLANLALAGVLSLLAVCRGHAPNAPHRLCRVAHLERFRPQPLTPQETAAEIAARCGSDASPEAVAALWEASAGNRRWLAAIAGDWLELGHLVNSSGTWVLAAGPAPVGERARREWRDILDALPPGPRTVVVLVALAGRIPLHALLQVADPADVDHAHESGLLDPGPAPIRTPRLRGTLSARTIASLIPPGRSRELLRLLQEKLGPDAGIPPRELVDWKHAAGAAPDPAEALAAARELLGDGEPRSALAYLDMARDLAGTPAFATVEALGLAAGGRAEEAWETVAFAWGPAPAHGPGEAAAAAVAEWAELGLAGARAQALRGVHGDGPATGECAAVLLARVRETLGKAADAEPGAAGHRRLRGLTAEAELLELELAVGTGRHAEVAALPHDRPDFPPEARLLWQALVAEAEVMCGRVHDGLELGRELMLQPRSPSGRAGVRGNARRHLLNACAVSGDWAEGTDPAGPLRWAGTAPPGAGVPGRRADGLAEVLRTCLAGRGEGLEREIHQLRVNDPCGLLPLALAGSARTLAAQGREVLARERLRELADLEQQPSAWLVRRGTELAATCAEALLGATDPGLRLLLCRAAEDRDAGRTSLELLVLAAAVQMGSTEAVPLLADAAGRADGRFAAACRALAAALAAPGGQRASPDGAGLLAAARTLEALGHGPLAEHAYAEAAAAGVPRSEMGDRGYGLPTPGRRSPGGAAVRTPPGGHASAARPSHVAGMDHRARAGGPPRDPFAGLTGRQRDIAQLVAAGSSNREIADALGLSVRTVESHLYQIYARLGVSRRGELAVPGPTGR</sequence>
<dbReference type="Gene3D" id="1.10.10.10">
    <property type="entry name" value="Winged helix-like DNA-binding domain superfamily/Winged helix DNA-binding domain"/>
    <property type="match status" value="1"/>
</dbReference>
<dbReference type="SMART" id="SM00421">
    <property type="entry name" value="HTH_LUXR"/>
    <property type="match status" value="1"/>
</dbReference>
<dbReference type="SUPFAM" id="SSF46894">
    <property type="entry name" value="C-terminal effector domain of the bipartite response regulators"/>
    <property type="match status" value="1"/>
</dbReference>
<evidence type="ECO:0000259" key="5">
    <source>
        <dbReference type="PROSITE" id="PS50043"/>
    </source>
</evidence>
<name>A0A5A7NP55_9MICC</name>
<comment type="caution">
    <text evidence="6">The sequence shown here is derived from an EMBL/GenBank/DDBJ whole genome shotgun (WGS) entry which is preliminary data.</text>
</comment>
<evidence type="ECO:0000313" key="7">
    <source>
        <dbReference type="Proteomes" id="UP000325307"/>
    </source>
</evidence>
<dbReference type="InterPro" id="IPR039420">
    <property type="entry name" value="WalR-like"/>
</dbReference>
<feature type="domain" description="HTH luxR-type" evidence="5">
    <location>
        <begin position="819"/>
        <end position="884"/>
    </location>
</feature>
<dbReference type="AlphaFoldDB" id="A0A5A7NP55"/>
<dbReference type="InterPro" id="IPR000792">
    <property type="entry name" value="Tscrpt_reg_LuxR_C"/>
</dbReference>
<feature type="region of interest" description="Disordered" evidence="4">
    <location>
        <begin position="15"/>
        <end position="35"/>
    </location>
</feature>
<keyword evidence="1" id="KW-0805">Transcription regulation</keyword>
<keyword evidence="7" id="KW-1185">Reference proteome</keyword>
<dbReference type="GO" id="GO:0003677">
    <property type="term" value="F:DNA binding"/>
    <property type="evidence" value="ECO:0007669"/>
    <property type="project" value="UniProtKB-KW"/>
</dbReference>
<evidence type="ECO:0000256" key="3">
    <source>
        <dbReference type="ARBA" id="ARBA00023163"/>
    </source>
</evidence>
<protein>
    <recommendedName>
        <fullName evidence="5">HTH luxR-type domain-containing protein</fullName>
    </recommendedName>
</protein>